<keyword evidence="3" id="KW-1133">Transmembrane helix</keyword>
<proteinExistence type="inferred from homology"/>
<dbReference type="SUPFAM" id="SSF52743">
    <property type="entry name" value="Subtilisin-like"/>
    <property type="match status" value="1"/>
</dbReference>
<feature type="transmembrane region" description="Helical" evidence="3">
    <location>
        <begin position="7"/>
        <end position="29"/>
    </location>
</feature>
<feature type="non-terminal residue" evidence="5">
    <location>
        <position position="369"/>
    </location>
</feature>
<dbReference type="PROSITE" id="PS00136">
    <property type="entry name" value="SUBTILASE_ASP"/>
    <property type="match status" value="1"/>
</dbReference>
<dbReference type="PANTHER" id="PTHR43806">
    <property type="entry name" value="PEPTIDASE S8"/>
    <property type="match status" value="1"/>
</dbReference>
<keyword evidence="3" id="KW-0812">Transmembrane</keyword>
<dbReference type="Gene3D" id="3.40.50.200">
    <property type="entry name" value="Peptidase S8/S53 domain"/>
    <property type="match status" value="1"/>
</dbReference>
<gene>
    <name evidence="5" type="ORF">MNBD_BACTEROID01-5</name>
</gene>
<dbReference type="InterPro" id="IPR017317">
    <property type="entry name" value="Pept_S8_subtilisin_bacteroid-2"/>
</dbReference>
<keyword evidence="2" id="KW-0378">Hydrolase</keyword>
<feature type="domain" description="Peptidase S8/S53" evidence="4">
    <location>
        <begin position="170"/>
        <end position="366"/>
    </location>
</feature>
<dbReference type="InterPro" id="IPR036852">
    <property type="entry name" value="Peptidase_S8/S53_dom_sf"/>
</dbReference>
<comment type="similarity">
    <text evidence="1">Belongs to the peptidase S8 family.</text>
</comment>
<dbReference type="GO" id="GO:0006508">
    <property type="term" value="P:proteolysis"/>
    <property type="evidence" value="ECO:0007669"/>
    <property type="project" value="UniProtKB-KW"/>
</dbReference>
<dbReference type="GO" id="GO:0004252">
    <property type="term" value="F:serine-type endopeptidase activity"/>
    <property type="evidence" value="ECO:0007669"/>
    <property type="project" value="InterPro"/>
</dbReference>
<evidence type="ECO:0000256" key="2">
    <source>
        <dbReference type="ARBA" id="ARBA00022801"/>
    </source>
</evidence>
<dbReference type="InterPro" id="IPR000209">
    <property type="entry name" value="Peptidase_S8/S53_dom"/>
</dbReference>
<dbReference type="PROSITE" id="PS51892">
    <property type="entry name" value="SUBTILASE"/>
    <property type="match status" value="1"/>
</dbReference>
<evidence type="ECO:0000313" key="5">
    <source>
        <dbReference type="EMBL" id="VAW12873.1"/>
    </source>
</evidence>
<sequence length="369" mass="40538">MKGYVCMVFIFLNLFIVSFYSVAQTYYWVSFTDKNGSIYSIDKPEEFLSDRAIQRRVKYNIAIDEKDLPVNQEYISHVLELGAEYVHASKWLNGITVKTDSVDFAERVLALDFVREVEATKTNTGNKSASYGKFGRTDDKPVIDSSYYGKSVSQVSQINGQYLHDKGFRGKGIQIAVLDAGFYNVDKLPSFDSLWQDNRILGAVDFVDRDSNVFTQHSHGMMVLSIMGGNLPGLLIGTAPEASYWLLRTEDASVEFKNEEDNWVVGAEFADSVGADIINSSLGYFLFDDPAMDHSYSEMDGNTTRVTRAANIAASRGILVFCSAGNEGDSPWHYIIAPSDGDSVVSVGAVDANGVKAAFSSFGPAFGGA</sequence>
<dbReference type="AlphaFoldDB" id="A0A3B0T9X8"/>
<dbReference type="Pfam" id="PF00082">
    <property type="entry name" value="Peptidase_S8"/>
    <property type="match status" value="1"/>
</dbReference>
<dbReference type="InterPro" id="IPR050131">
    <property type="entry name" value="Peptidase_S8_subtilisin-like"/>
</dbReference>
<dbReference type="PANTHER" id="PTHR43806:SF67">
    <property type="entry name" value="EGF-LIKE DOMAIN-CONTAINING PROTEIN"/>
    <property type="match status" value="1"/>
</dbReference>
<protein>
    <submittedName>
        <fullName evidence="5">Subtilisin-like serine proteases</fullName>
    </submittedName>
</protein>
<keyword evidence="5" id="KW-0645">Protease</keyword>
<dbReference type="PIRSF" id="PIRSF037903">
    <property type="entry name" value="Subtilisin_rel_GFO_2223"/>
    <property type="match status" value="1"/>
</dbReference>
<dbReference type="EMBL" id="UOEP01000012">
    <property type="protein sequence ID" value="VAW12873.1"/>
    <property type="molecule type" value="Genomic_DNA"/>
</dbReference>
<evidence type="ECO:0000259" key="4">
    <source>
        <dbReference type="Pfam" id="PF00082"/>
    </source>
</evidence>
<keyword evidence="3" id="KW-0472">Membrane</keyword>
<accession>A0A3B0T9X8</accession>
<dbReference type="InterPro" id="IPR023827">
    <property type="entry name" value="Peptidase_S8_Asp-AS"/>
</dbReference>
<name>A0A3B0T9X8_9ZZZZ</name>
<evidence type="ECO:0000256" key="1">
    <source>
        <dbReference type="ARBA" id="ARBA00011073"/>
    </source>
</evidence>
<organism evidence="5">
    <name type="scientific">hydrothermal vent metagenome</name>
    <dbReference type="NCBI Taxonomy" id="652676"/>
    <lineage>
        <taxon>unclassified sequences</taxon>
        <taxon>metagenomes</taxon>
        <taxon>ecological metagenomes</taxon>
    </lineage>
</organism>
<reference evidence="5" key="1">
    <citation type="submission" date="2018-06" db="EMBL/GenBank/DDBJ databases">
        <authorList>
            <person name="Zhirakovskaya E."/>
        </authorList>
    </citation>
    <scope>NUCLEOTIDE SEQUENCE</scope>
</reference>
<evidence type="ECO:0000256" key="3">
    <source>
        <dbReference type="SAM" id="Phobius"/>
    </source>
</evidence>